<dbReference type="AlphaFoldDB" id="A0A0N4UTZ6"/>
<reference evidence="2 3" key="2">
    <citation type="submission" date="2018-10" db="EMBL/GenBank/DDBJ databases">
        <authorList>
            <consortium name="Pathogen Informatics"/>
        </authorList>
    </citation>
    <scope>NUCLEOTIDE SEQUENCE [LARGE SCALE GENOMIC DNA]</scope>
</reference>
<sequence length="326" mass="35817">MMLALGMFVFMRQTLPHQTMQRESDYRWPSNSRIGKRDAYQFLGVGEENMTLAGVLYPELTGGKLTMTTLRLMADEGRAWPLLDGTGMIYGMYVISRVSETGSIFFADGTPRKIDFTLSLTRVDESLAALYGDIGKQAESLIGSTLTPDYMLMLDSRDITGNISDRLMSMTLTDNRGFEADQLDIELNDADGQVGLPVRGAVLTVYIGWKGFALVCKGKFTVDEVEHRGAPDVVTIRARSADFRGTLNSRREGSWHDTTLGAIVEAIASRNRLEASVAPSLAGIKIPHIDQSQESDAKFLTRLAERNGGEVSVKMGKLLFLKAGQG</sequence>
<dbReference type="InterPro" id="IPR052726">
    <property type="entry name" value="Phage_Baseplate_Hub"/>
</dbReference>
<evidence type="ECO:0000256" key="1">
    <source>
        <dbReference type="SAM" id="SignalP"/>
    </source>
</evidence>
<dbReference type="InterPro" id="IPR009734">
    <property type="entry name" value="Myoviridae_GpU"/>
</dbReference>
<protein>
    <submittedName>
        <fullName evidence="4">Phage tail protein</fullName>
    </submittedName>
</protein>
<dbReference type="PANTHER" id="PTHR35862:SF3">
    <property type="entry name" value="FELS-2 PROPHAGE PROTEIN"/>
    <property type="match status" value="1"/>
</dbReference>
<dbReference type="Pfam" id="PF05954">
    <property type="entry name" value="Phage_GPD"/>
    <property type="match status" value="1"/>
</dbReference>
<dbReference type="OrthoDB" id="10068640at2759"/>
<evidence type="ECO:0000313" key="3">
    <source>
        <dbReference type="Proteomes" id="UP000274131"/>
    </source>
</evidence>
<evidence type="ECO:0000313" key="2">
    <source>
        <dbReference type="EMBL" id="VDD85418.1"/>
    </source>
</evidence>
<keyword evidence="1" id="KW-0732">Signal</keyword>
<proteinExistence type="predicted"/>
<dbReference type="WBParaSite" id="EVEC_0000083301-mRNA-1">
    <property type="protein sequence ID" value="EVEC_0000083301-mRNA-1"/>
    <property type="gene ID" value="EVEC_0000083301"/>
</dbReference>
<dbReference type="Proteomes" id="UP000274131">
    <property type="component" value="Unassembled WGS sequence"/>
</dbReference>
<gene>
    <name evidence="2" type="ORF">EVEC_LOCUS561</name>
</gene>
<organism evidence="4">
    <name type="scientific">Enterobius vermicularis</name>
    <name type="common">Human pinworm</name>
    <dbReference type="NCBI Taxonomy" id="51028"/>
    <lineage>
        <taxon>Eukaryota</taxon>
        <taxon>Metazoa</taxon>
        <taxon>Ecdysozoa</taxon>
        <taxon>Nematoda</taxon>
        <taxon>Chromadorea</taxon>
        <taxon>Rhabditida</taxon>
        <taxon>Spirurina</taxon>
        <taxon>Oxyuridomorpha</taxon>
        <taxon>Oxyuroidea</taxon>
        <taxon>Oxyuridae</taxon>
        <taxon>Enterobius</taxon>
    </lineage>
</organism>
<name>A0A0N4UTZ6_ENTVE</name>
<evidence type="ECO:0000313" key="4">
    <source>
        <dbReference type="WBParaSite" id="EVEC_0000083301-mRNA-1"/>
    </source>
</evidence>
<feature type="chain" id="PRO_5043122430" evidence="1">
    <location>
        <begin position="17"/>
        <end position="326"/>
    </location>
</feature>
<feature type="signal peptide" evidence="1">
    <location>
        <begin position="1"/>
        <end position="16"/>
    </location>
</feature>
<reference evidence="4" key="1">
    <citation type="submission" date="2017-02" db="UniProtKB">
        <authorList>
            <consortium name="WormBaseParasite"/>
        </authorList>
    </citation>
    <scope>IDENTIFICATION</scope>
</reference>
<accession>A0A0N4UTZ6</accession>
<dbReference type="EMBL" id="UXUI01001320">
    <property type="protein sequence ID" value="VDD85418.1"/>
    <property type="molecule type" value="Genomic_DNA"/>
</dbReference>
<keyword evidence="3" id="KW-1185">Reference proteome</keyword>
<dbReference type="PANTHER" id="PTHR35862">
    <property type="entry name" value="FELS-2 PROPHAGE PROTEIN"/>
    <property type="match status" value="1"/>
</dbReference>
<dbReference type="SUPFAM" id="SSF69279">
    <property type="entry name" value="Phage tail proteins"/>
    <property type="match status" value="1"/>
</dbReference>
<dbReference type="STRING" id="51028.A0A0N4UTZ6"/>
<dbReference type="Pfam" id="PF06995">
    <property type="entry name" value="Phage_P2_GpU"/>
    <property type="match status" value="1"/>
</dbReference>